<name>A0A0A9WCX8_LYGHE</name>
<comment type="subcellular location">
    <subcellularLocation>
        <location evidence="1">Secreted</location>
    </subcellularLocation>
</comment>
<organism evidence="7">
    <name type="scientific">Lygus hesperus</name>
    <name type="common">Western plant bug</name>
    <dbReference type="NCBI Taxonomy" id="30085"/>
    <lineage>
        <taxon>Eukaryota</taxon>
        <taxon>Metazoa</taxon>
        <taxon>Ecdysozoa</taxon>
        <taxon>Arthropoda</taxon>
        <taxon>Hexapoda</taxon>
        <taxon>Insecta</taxon>
        <taxon>Pterygota</taxon>
        <taxon>Neoptera</taxon>
        <taxon>Paraneoptera</taxon>
        <taxon>Hemiptera</taxon>
        <taxon>Heteroptera</taxon>
        <taxon>Panheteroptera</taxon>
        <taxon>Cimicomorpha</taxon>
        <taxon>Miridae</taxon>
        <taxon>Mirini</taxon>
        <taxon>Lygus</taxon>
    </lineage>
</organism>
<evidence type="ECO:0000256" key="1">
    <source>
        <dbReference type="ARBA" id="ARBA00004613"/>
    </source>
</evidence>
<dbReference type="InterPro" id="IPR000734">
    <property type="entry name" value="TAG_lipase"/>
</dbReference>
<dbReference type="PANTHER" id="PTHR11610">
    <property type="entry name" value="LIPASE"/>
    <property type="match status" value="1"/>
</dbReference>
<feature type="chain" id="PRO_5007389373" evidence="5">
    <location>
        <begin position="21"/>
        <end position="366"/>
    </location>
</feature>
<feature type="domain" description="Lipase" evidence="6">
    <location>
        <begin position="42"/>
        <end position="302"/>
    </location>
</feature>
<dbReference type="PANTHER" id="PTHR11610:SF173">
    <property type="entry name" value="LIPASE DOMAIN-CONTAINING PROTEIN-RELATED"/>
    <property type="match status" value="1"/>
</dbReference>
<evidence type="ECO:0000256" key="4">
    <source>
        <dbReference type="RuleBase" id="RU004262"/>
    </source>
</evidence>
<dbReference type="SUPFAM" id="SSF53474">
    <property type="entry name" value="alpha/beta-Hydrolases"/>
    <property type="match status" value="1"/>
</dbReference>
<evidence type="ECO:0000256" key="2">
    <source>
        <dbReference type="ARBA" id="ARBA00010701"/>
    </source>
</evidence>
<evidence type="ECO:0000256" key="5">
    <source>
        <dbReference type="SAM" id="SignalP"/>
    </source>
</evidence>
<dbReference type="EMBL" id="GBHO01038358">
    <property type="protein sequence ID" value="JAG05246.1"/>
    <property type="molecule type" value="Transcribed_RNA"/>
</dbReference>
<dbReference type="AlphaFoldDB" id="A0A0A9WCX8"/>
<dbReference type="GO" id="GO:0016298">
    <property type="term" value="F:lipase activity"/>
    <property type="evidence" value="ECO:0007669"/>
    <property type="project" value="InterPro"/>
</dbReference>
<sequence>MIRVFWVHLIWLLVFPLASTKEPRLSVSRTNGEVFCAAVHKVLPTKFHLRTRDHFNLSSATADQKGKIFKNHLKPDKDVVVIVHEYLRGCYTSFTVETTKAYHRTRPKVQIVNVCWNAGFPFLSSNVGEPLGSLGYLPATMFLPCVGDLIAKFLKRIHQESHVPWNRITLIGHSLGCQLAGDAGNKVGGKLRKIIALDPATPRYGFTPLTKSLLGPMSARNVIVLHTARFQFNMGTADFYANAEDQPGCETYLKFVPSAVVYFWLCSHSRSYQYFIESVLKPDAFPARKCASYEKMHEGKCEKKNSTYFGPDTEVNWDLLLQNKGREAVLLNGRLQPEDVKNHVHETHSAYDEFVCSLDWNTKGIP</sequence>
<feature type="signal peptide" evidence="5">
    <location>
        <begin position="1"/>
        <end position="20"/>
    </location>
</feature>
<dbReference type="GO" id="GO:0017171">
    <property type="term" value="F:serine hydrolase activity"/>
    <property type="evidence" value="ECO:0007669"/>
    <property type="project" value="TreeGrafter"/>
</dbReference>
<dbReference type="GO" id="GO:0016042">
    <property type="term" value="P:lipid catabolic process"/>
    <property type="evidence" value="ECO:0007669"/>
    <property type="project" value="TreeGrafter"/>
</dbReference>
<reference evidence="7" key="2">
    <citation type="submission" date="2014-07" db="EMBL/GenBank/DDBJ databases">
        <authorList>
            <person name="Hull J."/>
        </authorList>
    </citation>
    <scope>NUCLEOTIDE SEQUENCE</scope>
</reference>
<evidence type="ECO:0000259" key="6">
    <source>
        <dbReference type="Pfam" id="PF00151"/>
    </source>
</evidence>
<evidence type="ECO:0000256" key="3">
    <source>
        <dbReference type="ARBA" id="ARBA00022525"/>
    </source>
</evidence>
<keyword evidence="3" id="KW-0964">Secreted</keyword>
<evidence type="ECO:0000313" key="8">
    <source>
        <dbReference type="EMBL" id="JAG38399.1"/>
    </source>
</evidence>
<dbReference type="InterPro" id="IPR013818">
    <property type="entry name" value="Lipase"/>
</dbReference>
<dbReference type="EMBL" id="GBHO01005205">
    <property type="protein sequence ID" value="JAG38399.1"/>
    <property type="molecule type" value="Transcribed_RNA"/>
</dbReference>
<gene>
    <name evidence="7" type="primary">PNLIPRP3_2</name>
    <name evidence="8" type="synonym">PNLIPRP3_1</name>
    <name evidence="7" type="ORF">CM83_51753</name>
    <name evidence="8" type="ORF">CM83_51784</name>
</gene>
<protein>
    <submittedName>
        <fullName evidence="7">Pancreatic lipase-related protein 3</fullName>
    </submittedName>
</protein>
<dbReference type="GO" id="GO:0005615">
    <property type="term" value="C:extracellular space"/>
    <property type="evidence" value="ECO:0007669"/>
    <property type="project" value="TreeGrafter"/>
</dbReference>
<dbReference type="Gene3D" id="3.40.50.1820">
    <property type="entry name" value="alpha/beta hydrolase"/>
    <property type="match status" value="1"/>
</dbReference>
<comment type="similarity">
    <text evidence="2 4">Belongs to the AB hydrolase superfamily. Lipase family.</text>
</comment>
<reference evidence="7" key="1">
    <citation type="journal article" date="2014" name="PLoS ONE">
        <title>Transcriptome-Based Identification of ABC Transporters in the Western Tarnished Plant Bug Lygus hesperus.</title>
        <authorList>
            <person name="Hull J.J."/>
            <person name="Chaney K."/>
            <person name="Geib S.M."/>
            <person name="Fabrick J.A."/>
            <person name="Brent C.S."/>
            <person name="Walsh D."/>
            <person name="Lavine L.C."/>
        </authorList>
    </citation>
    <scope>NUCLEOTIDE SEQUENCE</scope>
</reference>
<accession>A0A0A9WCX8</accession>
<keyword evidence="5" id="KW-0732">Signal</keyword>
<proteinExistence type="inferred from homology"/>
<dbReference type="InterPro" id="IPR029058">
    <property type="entry name" value="AB_hydrolase_fold"/>
</dbReference>
<evidence type="ECO:0000313" key="7">
    <source>
        <dbReference type="EMBL" id="JAG05246.1"/>
    </source>
</evidence>
<dbReference type="Pfam" id="PF00151">
    <property type="entry name" value="Lipase"/>
    <property type="match status" value="1"/>
</dbReference>